<reference evidence="7 8" key="1">
    <citation type="journal article" date="2016" name="Sci. Rep.">
        <title>Insights into Adaptations to a Near-Obligate Nematode Endoparasitic Lifestyle from the Finished Genome of Drechmeria coniospora.</title>
        <authorList>
            <person name="Zhang L."/>
            <person name="Zhou Z."/>
            <person name="Guo Q."/>
            <person name="Fokkens L."/>
            <person name="Miskei M."/>
            <person name="Pocsi I."/>
            <person name="Zhang W."/>
            <person name="Chen M."/>
            <person name="Wang L."/>
            <person name="Sun Y."/>
            <person name="Donzelli B.G."/>
            <person name="Gibson D.M."/>
            <person name="Nelson D.R."/>
            <person name="Luo J.G."/>
            <person name="Rep M."/>
            <person name="Liu H."/>
            <person name="Yang S."/>
            <person name="Wang J."/>
            <person name="Krasnoff S.B."/>
            <person name="Xu Y."/>
            <person name="Molnar I."/>
            <person name="Lin M."/>
        </authorList>
    </citation>
    <scope>NUCLEOTIDE SEQUENCE [LARGE SCALE GENOMIC DNA]</scope>
    <source>
        <strain evidence="7 8">ARSEF 6962</strain>
    </source>
</reference>
<protein>
    <submittedName>
        <fullName evidence="7">Uncharacterized protein</fullName>
    </submittedName>
</protein>
<dbReference type="AlphaFoldDB" id="A0A151GU85"/>
<dbReference type="OrthoDB" id="3636394at2759"/>
<dbReference type="GeneID" id="63714419"/>
<keyword evidence="3" id="KW-0576">Peroxisome</keyword>
<accession>A0A151GU85</accession>
<evidence type="ECO:0000256" key="4">
    <source>
        <dbReference type="ARBA" id="ARBA00046271"/>
    </source>
</evidence>
<dbReference type="GO" id="GO:0016559">
    <property type="term" value="P:peroxisome fission"/>
    <property type="evidence" value="ECO:0007669"/>
    <property type="project" value="InterPro"/>
</dbReference>
<gene>
    <name evidence="7" type="ORF">DCS_01776</name>
</gene>
<feature type="compositionally biased region" description="Basic and acidic residues" evidence="5">
    <location>
        <begin position="186"/>
        <end position="199"/>
    </location>
</feature>
<evidence type="ECO:0000256" key="2">
    <source>
        <dbReference type="ARBA" id="ARBA00023136"/>
    </source>
</evidence>
<keyword evidence="6" id="KW-0812">Transmembrane</keyword>
<keyword evidence="8" id="KW-1185">Reference proteome</keyword>
<keyword evidence="2 6" id="KW-0472">Membrane</keyword>
<dbReference type="InterPro" id="IPR008733">
    <property type="entry name" value="PEX11"/>
</dbReference>
<organism evidence="7 8">
    <name type="scientific">Drechmeria coniospora</name>
    <name type="common">Nematophagous fungus</name>
    <name type="synonym">Meria coniospora</name>
    <dbReference type="NCBI Taxonomy" id="98403"/>
    <lineage>
        <taxon>Eukaryota</taxon>
        <taxon>Fungi</taxon>
        <taxon>Dikarya</taxon>
        <taxon>Ascomycota</taxon>
        <taxon>Pezizomycotina</taxon>
        <taxon>Sordariomycetes</taxon>
        <taxon>Hypocreomycetidae</taxon>
        <taxon>Hypocreales</taxon>
        <taxon>Ophiocordycipitaceae</taxon>
        <taxon>Drechmeria</taxon>
    </lineage>
</organism>
<comment type="caution">
    <text evidence="7">The sequence shown here is derived from an EMBL/GenBank/DDBJ whole genome shotgun (WGS) entry which is preliminary data.</text>
</comment>
<feature type="region of interest" description="Disordered" evidence="5">
    <location>
        <begin position="175"/>
        <end position="199"/>
    </location>
</feature>
<proteinExistence type="predicted"/>
<keyword evidence="1" id="KW-0962">Peroxisome biogenesis</keyword>
<name>A0A151GU85_DRECN</name>
<evidence type="ECO:0000313" key="7">
    <source>
        <dbReference type="EMBL" id="KYK60638.1"/>
    </source>
</evidence>
<dbReference type="GO" id="GO:0005778">
    <property type="term" value="C:peroxisomal membrane"/>
    <property type="evidence" value="ECO:0007669"/>
    <property type="project" value="UniProtKB-SubCell"/>
</dbReference>
<evidence type="ECO:0000313" key="8">
    <source>
        <dbReference type="Proteomes" id="UP000076580"/>
    </source>
</evidence>
<evidence type="ECO:0000256" key="6">
    <source>
        <dbReference type="SAM" id="Phobius"/>
    </source>
</evidence>
<dbReference type="RefSeq" id="XP_040659990.1">
    <property type="nucleotide sequence ID" value="XM_040799107.1"/>
</dbReference>
<keyword evidence="6" id="KW-1133">Transmembrane helix</keyword>
<evidence type="ECO:0000256" key="3">
    <source>
        <dbReference type="ARBA" id="ARBA00023140"/>
    </source>
</evidence>
<dbReference type="EMBL" id="LAYC01000001">
    <property type="protein sequence ID" value="KYK60638.1"/>
    <property type="molecule type" value="Genomic_DNA"/>
</dbReference>
<dbReference type="PANTHER" id="PTHR12652">
    <property type="entry name" value="PEROXISOMAL BIOGENESIS FACTOR 11"/>
    <property type="match status" value="1"/>
</dbReference>
<comment type="subcellular location">
    <subcellularLocation>
        <location evidence="4">Peroxisome membrane</location>
    </subcellularLocation>
</comment>
<dbReference type="InParanoid" id="A0A151GU85"/>
<evidence type="ECO:0000256" key="5">
    <source>
        <dbReference type="SAM" id="MobiDB-lite"/>
    </source>
</evidence>
<feature type="transmembrane region" description="Helical" evidence="6">
    <location>
        <begin position="21"/>
        <end position="44"/>
    </location>
</feature>
<evidence type="ECO:0000256" key="1">
    <source>
        <dbReference type="ARBA" id="ARBA00022593"/>
    </source>
</evidence>
<dbReference type="Pfam" id="PF05648">
    <property type="entry name" value="PEX11"/>
    <property type="match status" value="1"/>
</dbReference>
<dbReference type="PROSITE" id="PS51257">
    <property type="entry name" value="PROKAR_LIPOPROTEIN"/>
    <property type="match status" value="1"/>
</dbReference>
<dbReference type="PANTHER" id="PTHR12652:SF23">
    <property type="entry name" value="MICROBODY (PEROXISOME) PROLIFERATION PROTEIN PEROXIN 11B (EUROFUNG)"/>
    <property type="match status" value="1"/>
</dbReference>
<dbReference type="STRING" id="98403.A0A151GU85"/>
<sequence>MSGQVGRAVAFATDAAGLERFLRFFHSIFIILTSCPSLLSNFLLSSQPSSLHGSSIKSILQLQSHVSLTRRTIRLFWFLDSFQSSWRHYISSASSAGSNLPETWIDILSKSAFGMFGMMESATLLDLARVDGVSVFGFDEAVRLDAEAQALWFIALSTSALSTAIKLFRLSSSHRAPQTDEPDTQQGEKKTRGRTRQERAEAKELVRRQAAEKAAALEMSHRSVALGMKLLADLLDLMIPASRIGWIKVHGGLVGVAMLGSTILTGITVWDRCAKKLEKNV</sequence>
<dbReference type="Proteomes" id="UP000076580">
    <property type="component" value="Chromosome 01"/>
</dbReference>